<dbReference type="Gene3D" id="3.30.9.10">
    <property type="entry name" value="D-Amino Acid Oxidase, subunit A, domain 2"/>
    <property type="match status" value="1"/>
</dbReference>
<evidence type="ECO:0000313" key="7">
    <source>
        <dbReference type="EMBL" id="CAH1232264.1"/>
    </source>
</evidence>
<name>A0ABN8H6Q3_9BACL</name>
<evidence type="ECO:0000256" key="2">
    <source>
        <dbReference type="ARBA" id="ARBA00022630"/>
    </source>
</evidence>
<dbReference type="SUPFAM" id="SSF54373">
    <property type="entry name" value="FAD-linked reductases, C-terminal domain"/>
    <property type="match status" value="1"/>
</dbReference>
<comment type="caution">
    <text evidence="7">The sequence shown here is derived from an EMBL/GenBank/DDBJ whole genome shotgun (WGS) entry which is preliminary data.</text>
</comment>
<comment type="cofactor">
    <cofactor evidence="1">
        <name>FAD</name>
        <dbReference type="ChEBI" id="CHEBI:57692"/>
    </cofactor>
</comment>
<sequence length="382" mass="42451">MMNYDVIIVGAGSMGMAAAYYLSLEGKSVLLLDSFNPPHDRGAHHGDTRIIRHAYGEGTSYVPLALRAQKLWIDLERESGRKLFYQTGVLNVGTHDSTFIEQVVSSSKAYSLPLQTMDSSNIHTVWPGISLPEGYVGCFESESGVLKSEECIRAYREQLELHQVTILTNTSVQDLSIDSDGVTVQTAEERYEGRALIVTAGAWSSKLLSLMNIHTPLVTKRKTFAWFEADDYLFGEERFPAFTFETSFGHYYGFPSMGGAGLKVGRHDGGLRINPDEAIPEFGALQEDEEDIRMFLSQFMPLANTKLHKGKTCTYTLTPDENFIIDAHPEYPNIAFAAGFSGHGFKFSSVVGEILCQLITTGRCEHDISLFSMNRFKTSETS</sequence>
<evidence type="ECO:0000256" key="4">
    <source>
        <dbReference type="ARBA" id="ARBA00023002"/>
    </source>
</evidence>
<keyword evidence="2" id="KW-0285">Flavoprotein</keyword>
<feature type="transmembrane region" description="Helical" evidence="5">
    <location>
        <begin position="6"/>
        <end position="24"/>
    </location>
</feature>
<evidence type="ECO:0000256" key="1">
    <source>
        <dbReference type="ARBA" id="ARBA00001974"/>
    </source>
</evidence>
<dbReference type="PANTHER" id="PTHR10961">
    <property type="entry name" value="PEROXISOMAL SARCOSINE OXIDASE"/>
    <property type="match status" value="1"/>
</dbReference>
<dbReference type="InterPro" id="IPR036188">
    <property type="entry name" value="FAD/NAD-bd_sf"/>
</dbReference>
<evidence type="ECO:0000256" key="3">
    <source>
        <dbReference type="ARBA" id="ARBA00022827"/>
    </source>
</evidence>
<dbReference type="SUPFAM" id="SSF51905">
    <property type="entry name" value="FAD/NAD(P)-binding domain"/>
    <property type="match status" value="1"/>
</dbReference>
<dbReference type="NCBIfam" id="NF008425">
    <property type="entry name" value="PRK11259.1"/>
    <property type="match status" value="1"/>
</dbReference>
<organism evidence="7 8">
    <name type="scientific">Paenibacillus allorhizoplanae</name>
    <dbReference type="NCBI Taxonomy" id="2905648"/>
    <lineage>
        <taxon>Bacteria</taxon>
        <taxon>Bacillati</taxon>
        <taxon>Bacillota</taxon>
        <taxon>Bacilli</taxon>
        <taxon>Bacillales</taxon>
        <taxon>Paenibacillaceae</taxon>
        <taxon>Paenibacillus</taxon>
    </lineage>
</organism>
<protein>
    <submittedName>
        <fullName evidence="7">Monomeric sarcosine oxidase</fullName>
        <ecNumber evidence="7">1.5.3.1</ecNumber>
    </submittedName>
</protein>
<evidence type="ECO:0000256" key="5">
    <source>
        <dbReference type="SAM" id="Phobius"/>
    </source>
</evidence>
<reference evidence="7" key="1">
    <citation type="submission" date="2022-01" db="EMBL/GenBank/DDBJ databases">
        <authorList>
            <person name="Criscuolo A."/>
        </authorList>
    </citation>
    <scope>NUCLEOTIDE SEQUENCE</scope>
    <source>
        <strain evidence="7">CIP111891</strain>
    </source>
</reference>
<dbReference type="EC" id="1.5.3.1" evidence="7"/>
<dbReference type="Proteomes" id="UP000838821">
    <property type="component" value="Unassembled WGS sequence"/>
</dbReference>
<dbReference type="PANTHER" id="PTHR10961:SF7">
    <property type="entry name" value="FAD DEPENDENT OXIDOREDUCTASE DOMAIN-CONTAINING PROTEIN"/>
    <property type="match status" value="1"/>
</dbReference>
<keyword evidence="5" id="KW-0472">Membrane</keyword>
<gene>
    <name evidence="7" type="primary">soxA</name>
    <name evidence="7" type="ORF">PAECIP111891_06978</name>
</gene>
<dbReference type="GO" id="GO:0008115">
    <property type="term" value="F:sarcosine oxidase activity"/>
    <property type="evidence" value="ECO:0007669"/>
    <property type="project" value="UniProtKB-EC"/>
</dbReference>
<keyword evidence="5" id="KW-0812">Transmembrane</keyword>
<evidence type="ECO:0000313" key="8">
    <source>
        <dbReference type="Proteomes" id="UP000838821"/>
    </source>
</evidence>
<dbReference type="Pfam" id="PF01266">
    <property type="entry name" value="DAO"/>
    <property type="match status" value="1"/>
</dbReference>
<feature type="domain" description="FAD dependent oxidoreductase" evidence="6">
    <location>
        <begin position="5"/>
        <end position="358"/>
    </location>
</feature>
<evidence type="ECO:0000259" key="6">
    <source>
        <dbReference type="Pfam" id="PF01266"/>
    </source>
</evidence>
<dbReference type="InterPro" id="IPR045170">
    <property type="entry name" value="MTOX"/>
</dbReference>
<dbReference type="RefSeq" id="WP_236293441.1">
    <property type="nucleotide sequence ID" value="NZ_CAKMMW010000048.1"/>
</dbReference>
<dbReference type="EMBL" id="CAKMMW010000048">
    <property type="protein sequence ID" value="CAH1232264.1"/>
    <property type="molecule type" value="Genomic_DNA"/>
</dbReference>
<keyword evidence="5" id="KW-1133">Transmembrane helix</keyword>
<keyword evidence="4 7" id="KW-0560">Oxidoreductase</keyword>
<dbReference type="InterPro" id="IPR006076">
    <property type="entry name" value="FAD-dep_OxRdtase"/>
</dbReference>
<keyword evidence="3" id="KW-0274">FAD</keyword>
<accession>A0ABN8H6Q3</accession>
<proteinExistence type="predicted"/>
<dbReference type="Gene3D" id="3.50.50.60">
    <property type="entry name" value="FAD/NAD(P)-binding domain"/>
    <property type="match status" value="1"/>
</dbReference>
<keyword evidence="8" id="KW-1185">Reference proteome</keyword>